<keyword evidence="3" id="KW-0813">Transport</keyword>
<evidence type="ECO:0000256" key="4">
    <source>
        <dbReference type="ARBA" id="ARBA00022544"/>
    </source>
</evidence>
<dbReference type="GO" id="GO:0009847">
    <property type="term" value="P:spore germination"/>
    <property type="evidence" value="ECO:0007669"/>
    <property type="project" value="InterPro"/>
</dbReference>
<accession>A0A4R2KP82</accession>
<evidence type="ECO:0000313" key="9">
    <source>
        <dbReference type="EMBL" id="TCO74417.1"/>
    </source>
</evidence>
<keyword evidence="10" id="KW-1185">Reference proteome</keyword>
<name>A0A4R2KP82_9FIRM</name>
<dbReference type="InterPro" id="IPR004761">
    <property type="entry name" value="Spore_GerAB"/>
</dbReference>
<evidence type="ECO:0000256" key="7">
    <source>
        <dbReference type="ARBA" id="ARBA00023136"/>
    </source>
</evidence>
<evidence type="ECO:0000256" key="1">
    <source>
        <dbReference type="ARBA" id="ARBA00004141"/>
    </source>
</evidence>
<evidence type="ECO:0000256" key="3">
    <source>
        <dbReference type="ARBA" id="ARBA00022448"/>
    </source>
</evidence>
<dbReference type="AlphaFoldDB" id="A0A4R2KP82"/>
<dbReference type="PANTHER" id="PTHR34975:SF2">
    <property type="entry name" value="SPORE GERMINATION PROTEIN A2"/>
    <property type="match status" value="1"/>
</dbReference>
<feature type="transmembrane region" description="Helical" evidence="8">
    <location>
        <begin position="36"/>
        <end position="57"/>
    </location>
</feature>
<feature type="transmembrane region" description="Helical" evidence="8">
    <location>
        <begin position="180"/>
        <end position="204"/>
    </location>
</feature>
<evidence type="ECO:0000256" key="5">
    <source>
        <dbReference type="ARBA" id="ARBA00022692"/>
    </source>
</evidence>
<feature type="transmembrane region" description="Helical" evidence="8">
    <location>
        <begin position="298"/>
        <end position="317"/>
    </location>
</feature>
<comment type="subcellular location">
    <subcellularLocation>
        <location evidence="1">Membrane</location>
        <topology evidence="1">Multi-pass membrane protein</topology>
    </subcellularLocation>
</comment>
<feature type="transmembrane region" description="Helical" evidence="8">
    <location>
        <begin position="104"/>
        <end position="128"/>
    </location>
</feature>
<comment type="similarity">
    <text evidence="2">Belongs to the amino acid-polyamine-organocation (APC) superfamily. Spore germination protein (SGP) (TC 2.A.3.9) family.</text>
</comment>
<feature type="transmembrane region" description="Helical" evidence="8">
    <location>
        <begin position="12"/>
        <end position="30"/>
    </location>
</feature>
<keyword evidence="6 8" id="KW-1133">Transmembrane helix</keyword>
<proteinExistence type="inferred from homology"/>
<dbReference type="Pfam" id="PF03845">
    <property type="entry name" value="Spore_permease"/>
    <property type="match status" value="1"/>
</dbReference>
<evidence type="ECO:0000256" key="2">
    <source>
        <dbReference type="ARBA" id="ARBA00007998"/>
    </source>
</evidence>
<reference evidence="9 10" key="1">
    <citation type="submission" date="2019-03" db="EMBL/GenBank/DDBJ databases">
        <title>Genomic Encyclopedia of Type Strains, Phase IV (KMG-IV): sequencing the most valuable type-strain genomes for metagenomic binning, comparative biology and taxonomic classification.</title>
        <authorList>
            <person name="Goeker M."/>
        </authorList>
    </citation>
    <scope>NUCLEOTIDE SEQUENCE [LARGE SCALE GENOMIC DNA]</scope>
    <source>
        <strain evidence="9 10">DSM 102940</strain>
    </source>
</reference>
<evidence type="ECO:0000256" key="8">
    <source>
        <dbReference type="SAM" id="Phobius"/>
    </source>
</evidence>
<dbReference type="NCBIfam" id="TIGR00912">
    <property type="entry name" value="2A0309"/>
    <property type="match status" value="1"/>
</dbReference>
<feature type="transmembrane region" description="Helical" evidence="8">
    <location>
        <begin position="211"/>
        <end position="238"/>
    </location>
</feature>
<dbReference type="PANTHER" id="PTHR34975">
    <property type="entry name" value="SPORE GERMINATION PROTEIN A2"/>
    <property type="match status" value="1"/>
</dbReference>
<gene>
    <name evidence="9" type="ORF">EV214_11362</name>
</gene>
<dbReference type="RefSeq" id="WP_165916333.1">
    <property type="nucleotide sequence ID" value="NZ_SLWV01000013.1"/>
</dbReference>
<feature type="transmembrane region" description="Helical" evidence="8">
    <location>
        <begin position="140"/>
        <end position="160"/>
    </location>
</feature>
<keyword evidence="4" id="KW-0309">Germination</keyword>
<dbReference type="GO" id="GO:0016020">
    <property type="term" value="C:membrane"/>
    <property type="evidence" value="ECO:0007669"/>
    <property type="project" value="UniProtKB-SubCell"/>
</dbReference>
<organism evidence="9 10">
    <name type="scientific">Marinisporobacter balticus</name>
    <dbReference type="NCBI Taxonomy" id="2018667"/>
    <lineage>
        <taxon>Bacteria</taxon>
        <taxon>Bacillati</taxon>
        <taxon>Bacillota</taxon>
        <taxon>Clostridia</taxon>
        <taxon>Peptostreptococcales</taxon>
        <taxon>Thermotaleaceae</taxon>
        <taxon>Marinisporobacter</taxon>
    </lineage>
</organism>
<evidence type="ECO:0000313" key="10">
    <source>
        <dbReference type="Proteomes" id="UP000294919"/>
    </source>
</evidence>
<keyword evidence="7 8" id="KW-0472">Membrane</keyword>
<keyword evidence="5 8" id="KW-0812">Transmembrane</keyword>
<comment type="caution">
    <text evidence="9">The sequence shown here is derived from an EMBL/GenBank/DDBJ whole genome shotgun (WGS) entry which is preliminary data.</text>
</comment>
<feature type="transmembrane region" description="Helical" evidence="8">
    <location>
        <begin position="77"/>
        <end position="98"/>
    </location>
</feature>
<sequence length="363" mass="40808">MNKEAISDKQGISLIVLFIIGSSSIAVSGLDAKKDVWLAIIMAMLLAMFILLIYARLQFIYPNKDLFEIIEICFGKFIGKGMIILYTCFFLDLTANVLRNYGEFINIVSFHNTPLVIPMLCIIILCAYAIKQGIEILGRWGSFFIIIPIVSLLIVVSLLISKMHINNILPVLNNGIKPVFRGAFGVFCFPFTQILPFTVAFSTFKTKRSPYIVYMLGLFIGGIVIFVTSLTDILVIGINDASSLYFATYTAVSRIDIGNILQRVEALSAIIFILGGFVKISIYLLSTCKGISKIFECTDYRLIVIPISLLVINLSYLSFDSSMQYYEFDADIFSYYIFPFQVILPIIILIVAEIKKKYNCIKV</sequence>
<feature type="transmembrane region" description="Helical" evidence="8">
    <location>
        <begin position="332"/>
        <end position="352"/>
    </location>
</feature>
<dbReference type="Proteomes" id="UP000294919">
    <property type="component" value="Unassembled WGS sequence"/>
</dbReference>
<feature type="transmembrane region" description="Helical" evidence="8">
    <location>
        <begin position="266"/>
        <end position="286"/>
    </location>
</feature>
<dbReference type="EMBL" id="SLWV01000013">
    <property type="protein sequence ID" value="TCO74417.1"/>
    <property type="molecule type" value="Genomic_DNA"/>
</dbReference>
<evidence type="ECO:0000256" key="6">
    <source>
        <dbReference type="ARBA" id="ARBA00022989"/>
    </source>
</evidence>
<protein>
    <submittedName>
        <fullName evidence="9">Spore germination protein KB</fullName>
    </submittedName>
</protein>